<dbReference type="PANTHER" id="PTHR30481">
    <property type="entry name" value="DNA ADENINE METHYLASE"/>
    <property type="match status" value="1"/>
</dbReference>
<keyword evidence="3" id="KW-0949">S-adenosyl-L-methionine</keyword>
<protein>
    <submittedName>
        <fullName evidence="4">DNA adenine methylase</fullName>
    </submittedName>
</protein>
<comment type="caution">
    <text evidence="4">The sequence shown here is derived from an EMBL/GenBank/DDBJ whole genome shotgun (WGS) entry which is preliminary data.</text>
</comment>
<evidence type="ECO:0000256" key="3">
    <source>
        <dbReference type="ARBA" id="ARBA00022691"/>
    </source>
</evidence>
<dbReference type="PIRSF" id="PIRSF000398">
    <property type="entry name" value="M_m6A_EcoRV"/>
    <property type="match status" value="1"/>
</dbReference>
<dbReference type="InterPro" id="IPR012263">
    <property type="entry name" value="M_m6A_EcoRV"/>
</dbReference>
<dbReference type="SUPFAM" id="SSF53335">
    <property type="entry name" value="S-adenosyl-L-methionine-dependent methyltransferases"/>
    <property type="match status" value="1"/>
</dbReference>
<dbReference type="GO" id="GO:0009307">
    <property type="term" value="P:DNA restriction-modification system"/>
    <property type="evidence" value="ECO:0007669"/>
    <property type="project" value="InterPro"/>
</dbReference>
<gene>
    <name evidence="4" type="ORF">KEF29_03435</name>
</gene>
<sequence>MSTSVRSPVPYFGGKQTIAPWIASLLPSHGHYVEPYCGSLSVLLAKRHSPMETVNDLDGELMLFWRILRDRPDDLIRACALTPHGRAEMLAAHEPAEDELEQARRVWVRLSQSLGGQLRKNGWRHYVNPGAKGNFGMPSYLDGYVDRMAAVAERLHAVSLECMPALDLIAKYGRHAEVLLYVDPPYLGTTREATTRYRHEMKTETEHRELAAALAECKAAVVLSGYHSPLYDELYAGWRRYEHSTITGNGKGDKGRTEVLWSNARLGDQLDLFAEHTTP</sequence>
<dbReference type="GO" id="GO:0009007">
    <property type="term" value="F:site-specific DNA-methyltransferase (adenine-specific) activity"/>
    <property type="evidence" value="ECO:0007669"/>
    <property type="project" value="UniProtKB-EC"/>
</dbReference>
<keyword evidence="2" id="KW-0808">Transferase</keyword>
<dbReference type="Pfam" id="PF02086">
    <property type="entry name" value="MethyltransfD12"/>
    <property type="match status" value="1"/>
</dbReference>
<name>A0A941F9U9_9ACTN</name>
<reference evidence="4 5" key="1">
    <citation type="submission" date="2021-04" db="EMBL/GenBank/DDBJ databases">
        <title>Characterization of the biosynthetic gene cluster of new lipopeptides with antitumor activity in the genome of the marine Streptomyces PHM034.</title>
        <authorList>
            <person name="Ceniceros A."/>
            <person name="Canedo L."/>
            <person name="Mendez C."/>
            <person name="Olano C."/>
            <person name="Schleissner C."/>
            <person name="Cuevas C."/>
            <person name="De La Calle F."/>
            <person name="Salas J.A."/>
        </authorList>
    </citation>
    <scope>NUCLEOTIDE SEQUENCE [LARGE SCALE GENOMIC DNA]</scope>
    <source>
        <strain evidence="4 5">PHM034</strain>
    </source>
</reference>
<dbReference type="GO" id="GO:0043565">
    <property type="term" value="F:sequence-specific DNA binding"/>
    <property type="evidence" value="ECO:0007669"/>
    <property type="project" value="TreeGrafter"/>
</dbReference>
<dbReference type="REBASE" id="618088">
    <property type="entry name" value="M.StuM034SspAP"/>
</dbReference>
<accession>A0A941F9U9</accession>
<dbReference type="GO" id="GO:0032259">
    <property type="term" value="P:methylation"/>
    <property type="evidence" value="ECO:0007669"/>
    <property type="project" value="UniProtKB-KW"/>
</dbReference>
<dbReference type="InterPro" id="IPR029063">
    <property type="entry name" value="SAM-dependent_MTases_sf"/>
</dbReference>
<dbReference type="PANTHER" id="PTHR30481:SF4">
    <property type="entry name" value="SITE-SPECIFIC DNA-METHYLTRANSFERASE (ADENINE-SPECIFIC)"/>
    <property type="match status" value="1"/>
</dbReference>
<evidence type="ECO:0000256" key="2">
    <source>
        <dbReference type="ARBA" id="ARBA00022679"/>
    </source>
</evidence>
<dbReference type="Proteomes" id="UP000682308">
    <property type="component" value="Unassembled WGS sequence"/>
</dbReference>
<evidence type="ECO:0000313" key="4">
    <source>
        <dbReference type="EMBL" id="MBR8638659.1"/>
    </source>
</evidence>
<dbReference type="AlphaFoldDB" id="A0A941F9U9"/>
<dbReference type="InterPro" id="IPR012327">
    <property type="entry name" value="MeTrfase_D12"/>
</dbReference>
<dbReference type="Gene3D" id="3.40.50.150">
    <property type="entry name" value="Vaccinia Virus protein VP39"/>
    <property type="match status" value="2"/>
</dbReference>
<evidence type="ECO:0000313" key="5">
    <source>
        <dbReference type="Proteomes" id="UP000682308"/>
    </source>
</evidence>
<evidence type="ECO:0000256" key="1">
    <source>
        <dbReference type="ARBA" id="ARBA00022603"/>
    </source>
</evidence>
<organism evidence="4 5">
    <name type="scientific">Streptomyces tuirus</name>
    <dbReference type="NCBI Taxonomy" id="68278"/>
    <lineage>
        <taxon>Bacteria</taxon>
        <taxon>Bacillati</taxon>
        <taxon>Actinomycetota</taxon>
        <taxon>Actinomycetes</taxon>
        <taxon>Kitasatosporales</taxon>
        <taxon>Streptomycetaceae</taxon>
        <taxon>Streptomyces</taxon>
    </lineage>
</organism>
<proteinExistence type="predicted"/>
<dbReference type="PRINTS" id="PR00505">
    <property type="entry name" value="D12N6MTFRASE"/>
</dbReference>
<dbReference type="EMBL" id="JAGTPG010000001">
    <property type="protein sequence ID" value="MBR8638659.1"/>
    <property type="molecule type" value="Genomic_DNA"/>
</dbReference>
<keyword evidence="5" id="KW-1185">Reference proteome</keyword>
<keyword evidence="1 4" id="KW-0489">Methyltransferase</keyword>
<dbReference type="GO" id="GO:0006298">
    <property type="term" value="P:mismatch repair"/>
    <property type="evidence" value="ECO:0007669"/>
    <property type="project" value="TreeGrafter"/>
</dbReference>
<dbReference type="GO" id="GO:1904047">
    <property type="term" value="F:S-adenosyl-L-methionine binding"/>
    <property type="evidence" value="ECO:0007669"/>
    <property type="project" value="TreeGrafter"/>
</dbReference>